<accession>A0A3R7YCX7</accession>
<dbReference type="PANTHER" id="PTHR48090:SF7">
    <property type="entry name" value="RFBJ PROTEIN"/>
    <property type="match status" value="1"/>
</dbReference>
<evidence type="ECO:0000313" key="3">
    <source>
        <dbReference type="Proteomes" id="UP000284763"/>
    </source>
</evidence>
<evidence type="ECO:0000313" key="2">
    <source>
        <dbReference type="EMBL" id="RQD80522.1"/>
    </source>
</evidence>
<dbReference type="Proteomes" id="UP000284763">
    <property type="component" value="Unassembled WGS sequence"/>
</dbReference>
<dbReference type="EMBL" id="QZAB01000555">
    <property type="protein sequence ID" value="RQD80522.1"/>
    <property type="molecule type" value="Genomic_DNA"/>
</dbReference>
<feature type="domain" description="Glycosyltransferase 2-like" evidence="1">
    <location>
        <begin position="5"/>
        <end position="107"/>
    </location>
</feature>
<evidence type="ECO:0000259" key="1">
    <source>
        <dbReference type="Pfam" id="PF00535"/>
    </source>
</evidence>
<dbReference type="InterPro" id="IPR001173">
    <property type="entry name" value="Glyco_trans_2-like"/>
</dbReference>
<dbReference type="PANTHER" id="PTHR48090">
    <property type="entry name" value="UNDECAPRENYL-PHOSPHATE 4-DEOXY-4-FORMAMIDO-L-ARABINOSE TRANSFERASE-RELATED"/>
    <property type="match status" value="1"/>
</dbReference>
<dbReference type="Pfam" id="PF00535">
    <property type="entry name" value="Glycos_transf_2"/>
    <property type="match status" value="1"/>
</dbReference>
<dbReference type="InterPro" id="IPR050256">
    <property type="entry name" value="Glycosyltransferase_2"/>
</dbReference>
<proteinExistence type="predicted"/>
<dbReference type="AlphaFoldDB" id="A0A3R7YCX7"/>
<reference evidence="2 3" key="1">
    <citation type="submission" date="2018-08" db="EMBL/GenBank/DDBJ databases">
        <title>The metabolism and importance of syntrophic acetate oxidation coupled to methane or sulfide production in haloalkaline environments.</title>
        <authorList>
            <person name="Timmers P.H.A."/>
            <person name="Vavourakis C.D."/>
            <person name="Sorokin D.Y."/>
            <person name="Sinninghe Damste J.S."/>
            <person name="Muyzer G."/>
            <person name="Stams A.J.M."/>
            <person name="Plugge C.M."/>
        </authorList>
    </citation>
    <scope>NUCLEOTIDE SEQUENCE [LARGE SCALE GENOMIC DNA]</scope>
    <source>
        <strain evidence="2">MSAO_Arc3</strain>
    </source>
</reference>
<name>A0A3R7YCX7_9EURY</name>
<dbReference type="CDD" id="cd04179">
    <property type="entry name" value="DPM_DPG-synthase_like"/>
    <property type="match status" value="1"/>
</dbReference>
<comment type="caution">
    <text evidence="2">The sequence shown here is derived from an EMBL/GenBank/DDBJ whole genome shotgun (WGS) entry which is preliminary data.</text>
</comment>
<keyword evidence="2" id="KW-0808">Transferase</keyword>
<feature type="non-terminal residue" evidence="2">
    <location>
        <position position="109"/>
    </location>
</feature>
<dbReference type="GO" id="GO:0016740">
    <property type="term" value="F:transferase activity"/>
    <property type="evidence" value="ECO:0007669"/>
    <property type="project" value="UniProtKB-KW"/>
</dbReference>
<dbReference type="Gene3D" id="3.90.550.10">
    <property type="entry name" value="Spore Coat Polysaccharide Biosynthesis Protein SpsA, Chain A"/>
    <property type="match status" value="1"/>
</dbReference>
<sequence length="109" mass="11884">MKLIVTIPAYNEENSIGDVIREIPRTIDGIDQVEVLVIDDGSTDKTVEVAQKAGADHIISQTRNLGLAKTFRNGLNAAVEFGADIIVNTDADFQYNGTEIPILLQPIFD</sequence>
<protein>
    <submittedName>
        <fullName evidence="2">Glycosyltransferase family 2 protein</fullName>
    </submittedName>
</protein>
<gene>
    <name evidence="2" type="ORF">D5R95_08725</name>
</gene>
<organism evidence="2 3">
    <name type="scientific">Methanosalsum natronophilum</name>
    <dbReference type="NCBI Taxonomy" id="768733"/>
    <lineage>
        <taxon>Archaea</taxon>
        <taxon>Methanobacteriati</taxon>
        <taxon>Methanobacteriota</taxon>
        <taxon>Stenosarchaea group</taxon>
        <taxon>Methanomicrobia</taxon>
        <taxon>Methanosarcinales</taxon>
        <taxon>Methanosarcinaceae</taxon>
        <taxon>Methanosalsum</taxon>
    </lineage>
</organism>
<dbReference type="InterPro" id="IPR029044">
    <property type="entry name" value="Nucleotide-diphossugar_trans"/>
</dbReference>
<dbReference type="SUPFAM" id="SSF53448">
    <property type="entry name" value="Nucleotide-diphospho-sugar transferases"/>
    <property type="match status" value="1"/>
</dbReference>